<dbReference type="Proteomes" id="UP000735302">
    <property type="component" value="Unassembled WGS sequence"/>
</dbReference>
<evidence type="ECO:0000313" key="2">
    <source>
        <dbReference type="Proteomes" id="UP000735302"/>
    </source>
</evidence>
<protein>
    <submittedName>
        <fullName evidence="1">Uncharacterized protein</fullName>
    </submittedName>
</protein>
<evidence type="ECO:0000313" key="1">
    <source>
        <dbReference type="EMBL" id="GFN75378.1"/>
    </source>
</evidence>
<keyword evidence="2" id="KW-1185">Reference proteome</keyword>
<name>A0AAV3XZK9_9GAST</name>
<sequence length="91" mass="9993">MFHPGDLNPPTIAILSTPLLPMPFGKHKPYISDWRQEGITVSRYAVPVQSSQRDRQQAKIIAWPADLTLTLASANRGQFVNAESGEGPVPL</sequence>
<dbReference type="AlphaFoldDB" id="A0AAV3XZK9"/>
<dbReference type="EMBL" id="BLXT01000264">
    <property type="protein sequence ID" value="GFN75378.1"/>
    <property type="molecule type" value="Genomic_DNA"/>
</dbReference>
<gene>
    <name evidence="1" type="ORF">PoB_000188400</name>
</gene>
<reference evidence="1 2" key="1">
    <citation type="journal article" date="2021" name="Elife">
        <title>Chloroplast acquisition without the gene transfer in kleptoplastic sea slugs, Plakobranchus ocellatus.</title>
        <authorList>
            <person name="Maeda T."/>
            <person name="Takahashi S."/>
            <person name="Yoshida T."/>
            <person name="Shimamura S."/>
            <person name="Takaki Y."/>
            <person name="Nagai Y."/>
            <person name="Toyoda A."/>
            <person name="Suzuki Y."/>
            <person name="Arimoto A."/>
            <person name="Ishii H."/>
            <person name="Satoh N."/>
            <person name="Nishiyama T."/>
            <person name="Hasebe M."/>
            <person name="Maruyama T."/>
            <person name="Minagawa J."/>
            <person name="Obokata J."/>
            <person name="Shigenobu S."/>
        </authorList>
    </citation>
    <scope>NUCLEOTIDE SEQUENCE [LARGE SCALE GENOMIC DNA]</scope>
</reference>
<organism evidence="1 2">
    <name type="scientific">Plakobranchus ocellatus</name>
    <dbReference type="NCBI Taxonomy" id="259542"/>
    <lineage>
        <taxon>Eukaryota</taxon>
        <taxon>Metazoa</taxon>
        <taxon>Spiralia</taxon>
        <taxon>Lophotrochozoa</taxon>
        <taxon>Mollusca</taxon>
        <taxon>Gastropoda</taxon>
        <taxon>Heterobranchia</taxon>
        <taxon>Euthyneura</taxon>
        <taxon>Panpulmonata</taxon>
        <taxon>Sacoglossa</taxon>
        <taxon>Placobranchoidea</taxon>
        <taxon>Plakobranchidae</taxon>
        <taxon>Plakobranchus</taxon>
    </lineage>
</organism>
<comment type="caution">
    <text evidence="1">The sequence shown here is derived from an EMBL/GenBank/DDBJ whole genome shotgun (WGS) entry which is preliminary data.</text>
</comment>
<accession>A0AAV3XZK9</accession>
<proteinExistence type="predicted"/>